<accession>A0ABQ3LGI4</accession>
<keyword evidence="1" id="KW-0812">Transmembrane</keyword>
<organism evidence="2 3">
    <name type="scientific">Sphingomonas glacialis</name>
    <dbReference type="NCBI Taxonomy" id="658225"/>
    <lineage>
        <taxon>Bacteria</taxon>
        <taxon>Pseudomonadati</taxon>
        <taxon>Pseudomonadota</taxon>
        <taxon>Alphaproteobacteria</taxon>
        <taxon>Sphingomonadales</taxon>
        <taxon>Sphingomonadaceae</taxon>
        <taxon>Sphingomonas</taxon>
    </lineage>
</organism>
<dbReference type="EMBL" id="BNAQ01000002">
    <property type="protein sequence ID" value="GHH14913.1"/>
    <property type="molecule type" value="Genomic_DNA"/>
</dbReference>
<keyword evidence="1" id="KW-0472">Membrane</keyword>
<name>A0ABQ3LGI4_9SPHN</name>
<evidence type="ECO:0000313" key="2">
    <source>
        <dbReference type="EMBL" id="GHH14913.1"/>
    </source>
</evidence>
<keyword evidence="3" id="KW-1185">Reference proteome</keyword>
<comment type="caution">
    <text evidence="2">The sequence shown here is derived from an EMBL/GenBank/DDBJ whole genome shotgun (WGS) entry which is preliminary data.</text>
</comment>
<evidence type="ECO:0000313" key="3">
    <source>
        <dbReference type="Proteomes" id="UP000652430"/>
    </source>
</evidence>
<feature type="transmembrane region" description="Helical" evidence="1">
    <location>
        <begin position="7"/>
        <end position="30"/>
    </location>
</feature>
<evidence type="ECO:0008006" key="4">
    <source>
        <dbReference type="Google" id="ProtNLM"/>
    </source>
</evidence>
<protein>
    <recommendedName>
        <fullName evidence="4">DUF599 family protein</fullName>
    </recommendedName>
</protein>
<proteinExistence type="predicted"/>
<gene>
    <name evidence="2" type="ORF">GCM10008023_17130</name>
</gene>
<feature type="transmembrane region" description="Helical" evidence="1">
    <location>
        <begin position="94"/>
        <end position="118"/>
    </location>
</feature>
<keyword evidence="1" id="KW-1133">Transmembrane helix</keyword>
<evidence type="ECO:0000256" key="1">
    <source>
        <dbReference type="SAM" id="Phobius"/>
    </source>
</evidence>
<dbReference type="Proteomes" id="UP000652430">
    <property type="component" value="Unassembled WGS sequence"/>
</dbReference>
<dbReference type="RefSeq" id="WP_189675890.1">
    <property type="nucleotide sequence ID" value="NZ_BNAQ01000002.1"/>
</dbReference>
<reference evidence="3" key="1">
    <citation type="journal article" date="2019" name="Int. J. Syst. Evol. Microbiol.">
        <title>The Global Catalogue of Microorganisms (GCM) 10K type strain sequencing project: providing services to taxonomists for standard genome sequencing and annotation.</title>
        <authorList>
            <consortium name="The Broad Institute Genomics Platform"/>
            <consortium name="The Broad Institute Genome Sequencing Center for Infectious Disease"/>
            <person name="Wu L."/>
            <person name="Ma J."/>
        </authorList>
    </citation>
    <scope>NUCLEOTIDE SEQUENCE [LARGE SCALE GENOMIC DNA]</scope>
    <source>
        <strain evidence="3">CGMCC 1.8957</strain>
    </source>
</reference>
<sequence length="143" mass="15932">MQQILHALAYTIAGYFLLTWFGNVLCRQIFSLTGLKDATASDDAPAHNAGRWIGTLERIILAIGVILQRWEILAAVIALKTVSRFKDLDKRDFAEYFLVGSLFSILWAMLVAGAWQAYDHSVGMDLRHRATVLLGVEAIKPKA</sequence>